<protein>
    <recommendedName>
        <fullName evidence="1">DDE-1 domain-containing protein</fullName>
    </recommendedName>
</protein>
<evidence type="ECO:0000313" key="2">
    <source>
        <dbReference type="EMBL" id="KAJ0391834.1"/>
    </source>
</evidence>
<evidence type="ECO:0000259" key="1">
    <source>
        <dbReference type="Pfam" id="PF03184"/>
    </source>
</evidence>
<dbReference type="EMBL" id="JAKCXM010000818">
    <property type="protein sequence ID" value="KAJ0391834.1"/>
    <property type="molecule type" value="Genomic_DNA"/>
</dbReference>
<dbReference type="Proteomes" id="UP001209570">
    <property type="component" value="Unassembled WGS sequence"/>
</dbReference>
<gene>
    <name evidence="2" type="ORF">P43SY_007320</name>
</gene>
<sequence>MLLSTSVFAAHIQYAIEETGVLARAGYDDKPYKFIVYGSAPNGRIDHEVRQYNEKVVWRPDVDDSRVLLIDSYGVHKMDAVTSLINDSNTQVEYIPPGLTGVCQPMDVAVMKVFKDQLRRSYLSYCIDNPLPATTAERRALIAQLVYDAWDAVPSQTILNGFVKCGMLAVGPRDATGHFSVQQPTEGAVDEIVDVPDEIPDAASALDADEGNEVVL</sequence>
<name>A0AAD5LT06_PYTIN</name>
<proteinExistence type="predicted"/>
<feature type="domain" description="DDE-1" evidence="1">
    <location>
        <begin position="36"/>
        <end position="162"/>
    </location>
</feature>
<comment type="caution">
    <text evidence="2">The sequence shown here is derived from an EMBL/GenBank/DDBJ whole genome shotgun (WGS) entry which is preliminary data.</text>
</comment>
<dbReference type="Pfam" id="PF03184">
    <property type="entry name" value="DDE_1"/>
    <property type="match status" value="1"/>
</dbReference>
<organism evidence="2 3">
    <name type="scientific">Pythium insidiosum</name>
    <name type="common">Pythiosis disease agent</name>
    <dbReference type="NCBI Taxonomy" id="114742"/>
    <lineage>
        <taxon>Eukaryota</taxon>
        <taxon>Sar</taxon>
        <taxon>Stramenopiles</taxon>
        <taxon>Oomycota</taxon>
        <taxon>Peronosporomycetes</taxon>
        <taxon>Pythiales</taxon>
        <taxon>Pythiaceae</taxon>
        <taxon>Pythium</taxon>
    </lineage>
</organism>
<keyword evidence="3" id="KW-1185">Reference proteome</keyword>
<dbReference type="InterPro" id="IPR004875">
    <property type="entry name" value="DDE_SF_endonuclease_dom"/>
</dbReference>
<evidence type="ECO:0000313" key="3">
    <source>
        <dbReference type="Proteomes" id="UP001209570"/>
    </source>
</evidence>
<accession>A0AAD5LT06</accession>
<dbReference type="AlphaFoldDB" id="A0AAD5LT06"/>
<dbReference type="GO" id="GO:0003676">
    <property type="term" value="F:nucleic acid binding"/>
    <property type="evidence" value="ECO:0007669"/>
    <property type="project" value="InterPro"/>
</dbReference>
<reference evidence="2" key="1">
    <citation type="submission" date="2021-12" db="EMBL/GenBank/DDBJ databases">
        <title>Prjna785345.</title>
        <authorList>
            <person name="Rujirawat T."/>
            <person name="Krajaejun T."/>
        </authorList>
    </citation>
    <scope>NUCLEOTIDE SEQUENCE</scope>
    <source>
        <strain evidence="2">Pi057C3</strain>
    </source>
</reference>